<proteinExistence type="predicted"/>
<name>A0A2T5G066_9SPHN</name>
<gene>
    <name evidence="2" type="ORF">CLG96_07395</name>
</gene>
<accession>A0A2T5G066</accession>
<reference evidence="2 3" key="1">
    <citation type="submission" date="2017-09" db="EMBL/GenBank/DDBJ databases">
        <title>Sphingomonas panjinensis sp.nov., isolated from oil-contaminated soil.</title>
        <authorList>
            <person name="Wang L."/>
            <person name="Chen L."/>
        </authorList>
    </citation>
    <scope>NUCLEOTIDE SEQUENCE [LARGE SCALE GENOMIC DNA]</scope>
    <source>
        <strain evidence="2 3">FW-11</strain>
    </source>
</reference>
<dbReference type="NCBIfam" id="TIGR02595">
    <property type="entry name" value="PEP_CTERM"/>
    <property type="match status" value="1"/>
</dbReference>
<dbReference type="Proteomes" id="UP000244162">
    <property type="component" value="Unassembled WGS sequence"/>
</dbReference>
<dbReference type="NCBIfam" id="NF038126">
    <property type="entry name" value="PEP_CTERM_FxDxF"/>
    <property type="match status" value="1"/>
</dbReference>
<dbReference type="Pfam" id="PF07589">
    <property type="entry name" value="PEP-CTERM"/>
    <property type="match status" value="1"/>
</dbReference>
<dbReference type="InterPro" id="IPR013424">
    <property type="entry name" value="Ice-binding_C"/>
</dbReference>
<dbReference type="EMBL" id="NWBU01000005">
    <property type="protein sequence ID" value="PTQ12349.1"/>
    <property type="molecule type" value="Genomic_DNA"/>
</dbReference>
<evidence type="ECO:0000313" key="3">
    <source>
        <dbReference type="Proteomes" id="UP000244162"/>
    </source>
</evidence>
<sequence length="178" mass="17773">MLELIDGGAIAMRALKVIRNTGVAAALAIAAHGTASAATADLGTIAPNSSAGTVFAHTPGSFTDTVTFNITASGTGEASYYNFYVLSGKVRSNIVDAFLTLTGPTSFSTALTGAGLYPVSLLAGSYTGTITGKATGSDGGAYNFAITAPTPEPATMGMMAAGMAMSGFVARRRKKASA</sequence>
<feature type="domain" description="Ice-binding protein C-terminal" evidence="1">
    <location>
        <begin position="149"/>
        <end position="173"/>
    </location>
</feature>
<evidence type="ECO:0000313" key="2">
    <source>
        <dbReference type="EMBL" id="PTQ12349.1"/>
    </source>
</evidence>
<organism evidence="2 3">
    <name type="scientific">Sphingomonas oleivorans</name>
    <dbReference type="NCBI Taxonomy" id="1735121"/>
    <lineage>
        <taxon>Bacteria</taxon>
        <taxon>Pseudomonadati</taxon>
        <taxon>Pseudomonadota</taxon>
        <taxon>Alphaproteobacteria</taxon>
        <taxon>Sphingomonadales</taxon>
        <taxon>Sphingomonadaceae</taxon>
        <taxon>Sphingomonas</taxon>
    </lineage>
</organism>
<keyword evidence="3" id="KW-1185">Reference proteome</keyword>
<protein>
    <recommendedName>
        <fullName evidence="1">Ice-binding protein C-terminal domain-containing protein</fullName>
    </recommendedName>
</protein>
<comment type="caution">
    <text evidence="2">The sequence shown here is derived from an EMBL/GenBank/DDBJ whole genome shotgun (WGS) entry which is preliminary data.</text>
</comment>
<dbReference type="AlphaFoldDB" id="A0A2T5G066"/>
<evidence type="ECO:0000259" key="1">
    <source>
        <dbReference type="Pfam" id="PF07589"/>
    </source>
</evidence>
<dbReference type="RefSeq" id="WP_107967212.1">
    <property type="nucleotide sequence ID" value="NZ_NWBU01000005.1"/>
</dbReference>